<organism evidence="1 2">
    <name type="scientific">Pleurodeles waltl</name>
    <name type="common">Iberian ribbed newt</name>
    <dbReference type="NCBI Taxonomy" id="8319"/>
    <lineage>
        <taxon>Eukaryota</taxon>
        <taxon>Metazoa</taxon>
        <taxon>Chordata</taxon>
        <taxon>Craniata</taxon>
        <taxon>Vertebrata</taxon>
        <taxon>Euteleostomi</taxon>
        <taxon>Amphibia</taxon>
        <taxon>Batrachia</taxon>
        <taxon>Caudata</taxon>
        <taxon>Salamandroidea</taxon>
        <taxon>Salamandridae</taxon>
        <taxon>Pleurodelinae</taxon>
        <taxon>Pleurodeles</taxon>
    </lineage>
</organism>
<dbReference type="Proteomes" id="UP001066276">
    <property type="component" value="Chromosome 1_1"/>
</dbReference>
<protein>
    <submittedName>
        <fullName evidence="1">Uncharacterized protein</fullName>
    </submittedName>
</protein>
<proteinExistence type="predicted"/>
<gene>
    <name evidence="1" type="ORF">NDU88_000964</name>
</gene>
<dbReference type="EMBL" id="JANPWB010000001">
    <property type="protein sequence ID" value="KAJ1213326.1"/>
    <property type="molecule type" value="Genomic_DNA"/>
</dbReference>
<reference evidence="1" key="1">
    <citation type="journal article" date="2022" name="bioRxiv">
        <title>Sequencing and chromosome-scale assembly of the giantPleurodeles waltlgenome.</title>
        <authorList>
            <person name="Brown T."/>
            <person name="Elewa A."/>
            <person name="Iarovenko S."/>
            <person name="Subramanian E."/>
            <person name="Araus A.J."/>
            <person name="Petzold A."/>
            <person name="Susuki M."/>
            <person name="Suzuki K.-i.T."/>
            <person name="Hayashi T."/>
            <person name="Toyoda A."/>
            <person name="Oliveira C."/>
            <person name="Osipova E."/>
            <person name="Leigh N.D."/>
            <person name="Simon A."/>
            <person name="Yun M.H."/>
        </authorList>
    </citation>
    <scope>NUCLEOTIDE SEQUENCE</scope>
    <source>
        <strain evidence="1">20211129_DDA</strain>
        <tissue evidence="1">Liver</tissue>
    </source>
</reference>
<comment type="caution">
    <text evidence="1">The sequence shown here is derived from an EMBL/GenBank/DDBJ whole genome shotgun (WGS) entry which is preliminary data.</text>
</comment>
<dbReference type="AlphaFoldDB" id="A0AAV7WKS9"/>
<keyword evidence="2" id="KW-1185">Reference proteome</keyword>
<evidence type="ECO:0000313" key="1">
    <source>
        <dbReference type="EMBL" id="KAJ1213326.1"/>
    </source>
</evidence>
<sequence length="129" mass="14311">MSGSALFFQVFSGSVSFHGRPASVSAASGLSGCSAARRCPWALLRGRLLVRGNTAGCCQTSSHFRLQSLMRLAHATRQRRREYSISSAPNKMVVAGQSRFRPPQNTFRLVLDWVVQRLELKRVPEFEGI</sequence>
<evidence type="ECO:0000313" key="2">
    <source>
        <dbReference type="Proteomes" id="UP001066276"/>
    </source>
</evidence>
<accession>A0AAV7WKS9</accession>
<name>A0AAV7WKS9_PLEWA</name>